<dbReference type="EMBL" id="BAAAMY010000006">
    <property type="protein sequence ID" value="GAA1924831.1"/>
    <property type="molecule type" value="Genomic_DNA"/>
</dbReference>
<dbReference type="PANTHER" id="PTHR32039">
    <property type="entry name" value="MAGNESIUM-CHELATASE SUBUNIT CHLI"/>
    <property type="match status" value="1"/>
</dbReference>
<dbReference type="Pfam" id="PF13541">
    <property type="entry name" value="ChlI"/>
    <property type="match status" value="1"/>
</dbReference>
<proteinExistence type="predicted"/>
<protein>
    <recommendedName>
        <fullName evidence="2">Magnesium chelatase ChlI-like catalytic domain-containing protein</fullName>
    </recommendedName>
</protein>
<dbReference type="InterPro" id="IPR020568">
    <property type="entry name" value="Ribosomal_Su5_D2-typ_SF"/>
</dbReference>
<evidence type="ECO:0000256" key="1">
    <source>
        <dbReference type="SAM" id="MobiDB-lite"/>
    </source>
</evidence>
<feature type="region of interest" description="Disordered" evidence="1">
    <location>
        <begin position="273"/>
        <end position="325"/>
    </location>
</feature>
<keyword evidence="4" id="KW-1185">Reference proteome</keyword>
<dbReference type="InterPro" id="IPR000523">
    <property type="entry name" value="Mg_chelatse_chII-like_cat_dom"/>
</dbReference>
<name>A0ABP5AX76_9ACTN</name>
<dbReference type="InterPro" id="IPR014721">
    <property type="entry name" value="Ribsml_uS5_D2-typ_fold_subgr"/>
</dbReference>
<evidence type="ECO:0000313" key="4">
    <source>
        <dbReference type="Proteomes" id="UP001501612"/>
    </source>
</evidence>
<feature type="domain" description="Magnesium chelatase ChlI-like catalytic" evidence="2">
    <location>
        <begin position="201"/>
        <end position="310"/>
    </location>
</feature>
<organism evidence="3 4">
    <name type="scientific">Nocardioides lentus</name>
    <dbReference type="NCBI Taxonomy" id="338077"/>
    <lineage>
        <taxon>Bacteria</taxon>
        <taxon>Bacillati</taxon>
        <taxon>Actinomycetota</taxon>
        <taxon>Actinomycetes</taxon>
        <taxon>Propionibacteriales</taxon>
        <taxon>Nocardioidaceae</taxon>
        <taxon>Nocardioides</taxon>
    </lineage>
</organism>
<evidence type="ECO:0000259" key="2">
    <source>
        <dbReference type="Pfam" id="PF01078"/>
    </source>
</evidence>
<evidence type="ECO:0000313" key="3">
    <source>
        <dbReference type="EMBL" id="GAA1924831.1"/>
    </source>
</evidence>
<dbReference type="RefSeq" id="WP_344008189.1">
    <property type="nucleotide sequence ID" value="NZ_BAAAMY010000006.1"/>
</dbReference>
<dbReference type="SUPFAM" id="SSF54211">
    <property type="entry name" value="Ribosomal protein S5 domain 2-like"/>
    <property type="match status" value="1"/>
</dbReference>
<comment type="caution">
    <text evidence="3">The sequence shown here is derived from an EMBL/GenBank/DDBJ whole genome shotgun (WGS) entry which is preliminary data.</text>
</comment>
<dbReference type="InterPro" id="IPR027417">
    <property type="entry name" value="P-loop_NTPase"/>
</dbReference>
<feature type="compositionally biased region" description="Basic residues" evidence="1">
    <location>
        <begin position="308"/>
        <end position="325"/>
    </location>
</feature>
<dbReference type="Gene3D" id="3.40.50.300">
    <property type="entry name" value="P-loop containing nucleotide triphosphate hydrolases"/>
    <property type="match status" value="1"/>
</dbReference>
<dbReference type="Gene3D" id="3.30.230.10">
    <property type="match status" value="1"/>
</dbReference>
<reference evidence="4" key="1">
    <citation type="journal article" date="2019" name="Int. J. Syst. Evol. Microbiol.">
        <title>The Global Catalogue of Microorganisms (GCM) 10K type strain sequencing project: providing services to taxonomists for standard genome sequencing and annotation.</title>
        <authorList>
            <consortium name="The Broad Institute Genomics Platform"/>
            <consortium name="The Broad Institute Genome Sequencing Center for Infectious Disease"/>
            <person name="Wu L."/>
            <person name="Ma J."/>
        </authorList>
    </citation>
    <scope>NUCLEOTIDE SEQUENCE [LARGE SCALE GENOMIC DNA]</scope>
    <source>
        <strain evidence="4">JCM 14046</strain>
    </source>
</reference>
<dbReference type="Pfam" id="PF01078">
    <property type="entry name" value="Mg_chelatase"/>
    <property type="match status" value="1"/>
</dbReference>
<sequence>MPVATCRTVSLHGAVGHLIDVQTDVSPGQVGLTMVGRPDTSLSESRDRCRMAVVNSRLSWPATKRITVLLSPADLPKRGTHFDLAIAASVLAAAGTVPPESLAGTVMVGELTLDGGLRSVPGVLPMVLAASERGIERVFVPEPQAGEAAMVPGMTVIGVRSLSQVVAVLTGEEVPPAPPVAAMSGTRLLSWRSQDRREEVDLADLHGLAEVKYAVEVAAAGGHHLMLSGPKGSGKTSIAERIPSILPPLTPEESLELTTIHSLAGALESGDERLWTPPWSAPHHDASKASLIGGGSGQVRPGELSRAHAGKTKGYSGRRPRHLAC</sequence>
<dbReference type="PANTHER" id="PTHR32039:SF7">
    <property type="entry name" value="COMPETENCE PROTEIN COMM"/>
    <property type="match status" value="1"/>
</dbReference>
<accession>A0ABP5AX76</accession>
<dbReference type="Proteomes" id="UP001501612">
    <property type="component" value="Unassembled WGS sequence"/>
</dbReference>
<dbReference type="InterPro" id="IPR045006">
    <property type="entry name" value="CHLI-like"/>
</dbReference>
<dbReference type="SUPFAM" id="SSF52540">
    <property type="entry name" value="P-loop containing nucleoside triphosphate hydrolases"/>
    <property type="match status" value="1"/>
</dbReference>
<gene>
    <name evidence="3" type="ORF">GCM10009737_28180</name>
</gene>